<evidence type="ECO:0000313" key="2">
    <source>
        <dbReference type="EMBL" id="CAB1415954.1"/>
    </source>
</evidence>
<dbReference type="Proteomes" id="UP001153269">
    <property type="component" value="Unassembled WGS sequence"/>
</dbReference>
<sequence length="120" mass="13256">MKRKGKTDYGVNRKKRRLMCTRLVLGEESRKKDMGALQPSDKERSDDGSHTHTPGPENYILKFSVLPNTFSFADGPNGRKQTTADVSGNSTGGNSPAFPRPPASSKSFNSKTFRRSSHPK</sequence>
<feature type="region of interest" description="Disordered" evidence="1">
    <location>
        <begin position="1"/>
        <end position="120"/>
    </location>
</feature>
<evidence type="ECO:0000256" key="1">
    <source>
        <dbReference type="SAM" id="MobiDB-lite"/>
    </source>
</evidence>
<reference evidence="2" key="1">
    <citation type="submission" date="2020-03" db="EMBL/GenBank/DDBJ databases">
        <authorList>
            <person name="Weist P."/>
        </authorList>
    </citation>
    <scope>NUCLEOTIDE SEQUENCE</scope>
</reference>
<organism evidence="2 3">
    <name type="scientific">Pleuronectes platessa</name>
    <name type="common">European plaice</name>
    <dbReference type="NCBI Taxonomy" id="8262"/>
    <lineage>
        <taxon>Eukaryota</taxon>
        <taxon>Metazoa</taxon>
        <taxon>Chordata</taxon>
        <taxon>Craniata</taxon>
        <taxon>Vertebrata</taxon>
        <taxon>Euteleostomi</taxon>
        <taxon>Actinopterygii</taxon>
        <taxon>Neopterygii</taxon>
        <taxon>Teleostei</taxon>
        <taxon>Neoteleostei</taxon>
        <taxon>Acanthomorphata</taxon>
        <taxon>Carangaria</taxon>
        <taxon>Pleuronectiformes</taxon>
        <taxon>Pleuronectoidei</taxon>
        <taxon>Pleuronectidae</taxon>
        <taxon>Pleuronectes</taxon>
    </lineage>
</organism>
<gene>
    <name evidence="2" type="ORF">PLEPLA_LOCUS3673</name>
</gene>
<dbReference type="EMBL" id="CADEAL010000181">
    <property type="protein sequence ID" value="CAB1415954.1"/>
    <property type="molecule type" value="Genomic_DNA"/>
</dbReference>
<protein>
    <submittedName>
        <fullName evidence="2">Uncharacterized protein</fullName>
    </submittedName>
</protein>
<name>A0A9N7Y980_PLEPL</name>
<feature type="compositionally biased region" description="Basic and acidic residues" evidence="1">
    <location>
        <begin position="25"/>
        <end position="50"/>
    </location>
</feature>
<accession>A0A9N7Y980</accession>
<evidence type="ECO:0000313" key="3">
    <source>
        <dbReference type="Proteomes" id="UP001153269"/>
    </source>
</evidence>
<keyword evidence="3" id="KW-1185">Reference proteome</keyword>
<proteinExistence type="predicted"/>
<comment type="caution">
    <text evidence="2">The sequence shown here is derived from an EMBL/GenBank/DDBJ whole genome shotgun (WGS) entry which is preliminary data.</text>
</comment>
<feature type="compositionally biased region" description="Polar residues" evidence="1">
    <location>
        <begin position="79"/>
        <end position="94"/>
    </location>
</feature>
<dbReference type="AlphaFoldDB" id="A0A9N7Y980"/>